<dbReference type="SUPFAM" id="SSF52317">
    <property type="entry name" value="Class I glutamine amidotransferase-like"/>
    <property type="match status" value="1"/>
</dbReference>
<dbReference type="PANTHER" id="PTHR43068">
    <property type="entry name" value="SLR1854 PROTEIN"/>
    <property type="match status" value="1"/>
</dbReference>
<dbReference type="AlphaFoldDB" id="A0A8E2E2Z8"/>
<keyword evidence="1" id="KW-0808">Transferase</keyword>
<sequence>MAPTTPKVIFLMADYGHDPTETAIPYAAFKSAGFQISFATERGTKPACDTKMLTGWTQKLLGANQNTLKAYEKMAASLEFSGPIAWASPEFTLDPYNLVFLPGGHDKGVQQVIDSSIVQSHLADYFPGTERHHGSQKAIAAICHGVLGLSKANDPYGKSVLYGSTTTALPGIMEQGIWWATRAVLGNYYKTYGAGSDSVEAEVKKRLNFPDIQWKSSLSPTPFVVEDTMHNYLSGRYPPDAQLLADKAIALVQKIMTPKDENRPGVIKLAPTYESS</sequence>
<proteinExistence type="predicted"/>
<evidence type="ECO:0000313" key="1">
    <source>
        <dbReference type="EMBL" id="OCK76298.1"/>
    </source>
</evidence>
<dbReference type="EMBL" id="KV745224">
    <property type="protein sequence ID" value="OCK76298.1"/>
    <property type="molecule type" value="Genomic_DNA"/>
</dbReference>
<name>A0A8E2E2Z8_9PEZI</name>
<dbReference type="PANTHER" id="PTHR43068:SF1">
    <property type="entry name" value="SLR1854 PROTEIN"/>
    <property type="match status" value="1"/>
</dbReference>
<accession>A0A8E2E2Z8</accession>
<keyword evidence="1" id="KW-0315">Glutamine amidotransferase</keyword>
<dbReference type="GO" id="GO:0016740">
    <property type="term" value="F:transferase activity"/>
    <property type="evidence" value="ECO:0007669"/>
    <property type="project" value="UniProtKB-KW"/>
</dbReference>
<organism evidence="1 2">
    <name type="scientific">Lepidopterella palustris CBS 459.81</name>
    <dbReference type="NCBI Taxonomy" id="1314670"/>
    <lineage>
        <taxon>Eukaryota</taxon>
        <taxon>Fungi</taxon>
        <taxon>Dikarya</taxon>
        <taxon>Ascomycota</taxon>
        <taxon>Pezizomycotina</taxon>
        <taxon>Dothideomycetes</taxon>
        <taxon>Pleosporomycetidae</taxon>
        <taxon>Mytilinidiales</taxon>
        <taxon>Argynnaceae</taxon>
        <taxon>Lepidopterella</taxon>
    </lineage>
</organism>
<reference evidence="1 2" key="1">
    <citation type="journal article" date="2016" name="Nat. Commun.">
        <title>Ectomycorrhizal ecology is imprinted in the genome of the dominant symbiotic fungus Cenococcum geophilum.</title>
        <authorList>
            <consortium name="DOE Joint Genome Institute"/>
            <person name="Peter M."/>
            <person name="Kohler A."/>
            <person name="Ohm R.A."/>
            <person name="Kuo A."/>
            <person name="Krutzmann J."/>
            <person name="Morin E."/>
            <person name="Arend M."/>
            <person name="Barry K.W."/>
            <person name="Binder M."/>
            <person name="Choi C."/>
            <person name="Clum A."/>
            <person name="Copeland A."/>
            <person name="Grisel N."/>
            <person name="Haridas S."/>
            <person name="Kipfer T."/>
            <person name="LaButti K."/>
            <person name="Lindquist E."/>
            <person name="Lipzen A."/>
            <person name="Maire R."/>
            <person name="Meier B."/>
            <person name="Mihaltcheva S."/>
            <person name="Molinier V."/>
            <person name="Murat C."/>
            <person name="Poggeler S."/>
            <person name="Quandt C.A."/>
            <person name="Sperisen C."/>
            <person name="Tritt A."/>
            <person name="Tisserant E."/>
            <person name="Crous P.W."/>
            <person name="Henrissat B."/>
            <person name="Nehls U."/>
            <person name="Egli S."/>
            <person name="Spatafora J.W."/>
            <person name="Grigoriev I.V."/>
            <person name="Martin F.M."/>
        </authorList>
    </citation>
    <scope>NUCLEOTIDE SEQUENCE [LARGE SCALE GENOMIC DNA]</scope>
    <source>
        <strain evidence="1 2">CBS 459.81</strain>
    </source>
</reference>
<protein>
    <submittedName>
        <fullName evidence="1">Class I glutamine amidotransferase-like protein</fullName>
    </submittedName>
</protein>
<keyword evidence="2" id="KW-1185">Reference proteome</keyword>
<gene>
    <name evidence="1" type="ORF">K432DRAFT_306654</name>
</gene>
<dbReference type="InterPro" id="IPR029062">
    <property type="entry name" value="Class_I_gatase-like"/>
</dbReference>
<dbReference type="InterPro" id="IPR032633">
    <property type="entry name" value="ThiJ-like"/>
</dbReference>
<dbReference type="Proteomes" id="UP000250266">
    <property type="component" value="Unassembled WGS sequence"/>
</dbReference>
<dbReference type="Gene3D" id="3.40.50.880">
    <property type="match status" value="1"/>
</dbReference>
<evidence type="ECO:0000313" key="2">
    <source>
        <dbReference type="Proteomes" id="UP000250266"/>
    </source>
</evidence>
<dbReference type="Pfam" id="PF17124">
    <property type="entry name" value="ThiJ_like"/>
    <property type="match status" value="1"/>
</dbReference>
<dbReference type="OrthoDB" id="543156at2759"/>